<keyword evidence="3" id="KW-1185">Reference proteome</keyword>
<dbReference type="Proteomes" id="UP001629230">
    <property type="component" value="Unassembled WGS sequence"/>
</dbReference>
<accession>A0ABW9B083</accession>
<protein>
    <submittedName>
        <fullName evidence="2">SDR family NAD(P)-dependent oxidoreductase</fullName>
    </submittedName>
</protein>
<dbReference type="InterPro" id="IPR036291">
    <property type="entry name" value="NAD(P)-bd_dom_sf"/>
</dbReference>
<feature type="region of interest" description="Disordered" evidence="1">
    <location>
        <begin position="1"/>
        <end position="21"/>
    </location>
</feature>
<dbReference type="RefSeq" id="WP_408180431.1">
    <property type="nucleotide sequence ID" value="NZ_JAQQEZ010000032.1"/>
</dbReference>
<dbReference type="Gene3D" id="3.40.50.720">
    <property type="entry name" value="NAD(P)-binding Rossmann-like Domain"/>
    <property type="match status" value="1"/>
</dbReference>
<dbReference type="Pfam" id="PF00106">
    <property type="entry name" value="adh_short"/>
    <property type="match status" value="1"/>
</dbReference>
<organism evidence="2 3">
    <name type="scientific">Paraburkholderia dipogonis</name>
    <dbReference type="NCBI Taxonomy" id="1211383"/>
    <lineage>
        <taxon>Bacteria</taxon>
        <taxon>Pseudomonadati</taxon>
        <taxon>Pseudomonadota</taxon>
        <taxon>Betaproteobacteria</taxon>
        <taxon>Burkholderiales</taxon>
        <taxon>Burkholderiaceae</taxon>
        <taxon>Paraburkholderia</taxon>
    </lineage>
</organism>
<dbReference type="InterPro" id="IPR002347">
    <property type="entry name" value="SDR_fam"/>
</dbReference>
<dbReference type="SUPFAM" id="SSF51735">
    <property type="entry name" value="NAD(P)-binding Rossmann-fold domains"/>
    <property type="match status" value="1"/>
</dbReference>
<feature type="compositionally biased region" description="Polar residues" evidence="1">
    <location>
        <begin position="1"/>
        <end position="11"/>
    </location>
</feature>
<evidence type="ECO:0000256" key="1">
    <source>
        <dbReference type="SAM" id="MobiDB-lite"/>
    </source>
</evidence>
<comment type="caution">
    <text evidence="2">The sequence shown here is derived from an EMBL/GenBank/DDBJ whole genome shotgun (WGS) entry which is preliminary data.</text>
</comment>
<sequence length="85" mass="8869">MRTMNMANWTSADIPPRSGRPAMITGATGGLGFETALVLAGAGADVVLTGRKEQKAQTAVAARLWAISEALTNARWPSATMEHAS</sequence>
<evidence type="ECO:0000313" key="2">
    <source>
        <dbReference type="EMBL" id="MFM0005759.1"/>
    </source>
</evidence>
<dbReference type="EMBL" id="JAQQEZ010000032">
    <property type="protein sequence ID" value="MFM0005759.1"/>
    <property type="molecule type" value="Genomic_DNA"/>
</dbReference>
<gene>
    <name evidence="2" type="ORF">PQR57_32760</name>
</gene>
<proteinExistence type="predicted"/>
<name>A0ABW9B083_9BURK</name>
<evidence type="ECO:0000313" key="3">
    <source>
        <dbReference type="Proteomes" id="UP001629230"/>
    </source>
</evidence>
<reference evidence="2 3" key="1">
    <citation type="journal article" date="2024" name="Chem. Sci.">
        <title>Discovery of megapolipeptins by genome mining of a Burkholderiales bacteria collection.</title>
        <authorList>
            <person name="Paulo B.S."/>
            <person name="Recchia M.J.J."/>
            <person name="Lee S."/>
            <person name="Fergusson C.H."/>
            <person name="Romanowski S.B."/>
            <person name="Hernandez A."/>
            <person name="Krull N."/>
            <person name="Liu D.Y."/>
            <person name="Cavanagh H."/>
            <person name="Bos A."/>
            <person name="Gray C.A."/>
            <person name="Murphy B.T."/>
            <person name="Linington R.G."/>
            <person name="Eustaquio A.S."/>
        </authorList>
    </citation>
    <scope>NUCLEOTIDE SEQUENCE [LARGE SCALE GENOMIC DNA]</scope>
    <source>
        <strain evidence="2 3">RL17-350-BIC-A</strain>
    </source>
</reference>